<organism evidence="1 2">
    <name type="scientific">Rosistilla carotiformis</name>
    <dbReference type="NCBI Taxonomy" id="2528017"/>
    <lineage>
        <taxon>Bacteria</taxon>
        <taxon>Pseudomonadati</taxon>
        <taxon>Planctomycetota</taxon>
        <taxon>Planctomycetia</taxon>
        <taxon>Pirellulales</taxon>
        <taxon>Pirellulaceae</taxon>
        <taxon>Rosistilla</taxon>
    </lineage>
</organism>
<dbReference type="OrthoDB" id="265851at2"/>
<evidence type="ECO:0000313" key="2">
    <source>
        <dbReference type="Proteomes" id="UP000315082"/>
    </source>
</evidence>
<dbReference type="EMBL" id="CP036348">
    <property type="protein sequence ID" value="QDV67361.1"/>
    <property type="molecule type" value="Genomic_DNA"/>
</dbReference>
<reference evidence="1 2" key="1">
    <citation type="submission" date="2019-02" db="EMBL/GenBank/DDBJ databases">
        <title>Deep-cultivation of Planctomycetes and their phenomic and genomic characterization uncovers novel biology.</title>
        <authorList>
            <person name="Wiegand S."/>
            <person name="Jogler M."/>
            <person name="Boedeker C."/>
            <person name="Pinto D."/>
            <person name="Vollmers J."/>
            <person name="Rivas-Marin E."/>
            <person name="Kohn T."/>
            <person name="Peeters S.H."/>
            <person name="Heuer A."/>
            <person name="Rast P."/>
            <person name="Oberbeckmann S."/>
            <person name="Bunk B."/>
            <person name="Jeske O."/>
            <person name="Meyerdierks A."/>
            <person name="Storesund J.E."/>
            <person name="Kallscheuer N."/>
            <person name="Luecker S."/>
            <person name="Lage O.M."/>
            <person name="Pohl T."/>
            <person name="Merkel B.J."/>
            <person name="Hornburger P."/>
            <person name="Mueller R.-W."/>
            <person name="Bruemmer F."/>
            <person name="Labrenz M."/>
            <person name="Spormann A.M."/>
            <person name="Op den Camp H."/>
            <person name="Overmann J."/>
            <person name="Amann R."/>
            <person name="Jetten M.S.M."/>
            <person name="Mascher T."/>
            <person name="Medema M.H."/>
            <person name="Devos D.P."/>
            <person name="Kaster A.-K."/>
            <person name="Ovreas L."/>
            <person name="Rohde M."/>
            <person name="Galperin M.Y."/>
            <person name="Jogler C."/>
        </authorList>
    </citation>
    <scope>NUCLEOTIDE SEQUENCE [LARGE SCALE GENOMIC DNA]</scope>
    <source>
        <strain evidence="1 2">Poly24</strain>
    </source>
</reference>
<dbReference type="AlphaFoldDB" id="A0A518JPB4"/>
<sequence>MDNSSLIDRFEAAWQQRDYGAIDSLLCDPTLAIDDAAELAMIDLEYRWRFPVPVGVETAIPNSPIVEDYCQRMPALPAGYRQVWELIGEEYRVRLQWATAPTIDDLLLRFDAYSREVLEKMIGRLQQEVPHLWLVIVRGETELSRTRFHRTLDVGRQSIGQPLPFAEIPVADYRKLIIAELDNVTVSRNQLRLSRSSVGVQLKNLSSQVVVRFGFRSRLLPRQCVESVVPVTLSIGDLELHITR</sequence>
<protein>
    <submittedName>
        <fullName evidence="1">Uncharacterized protein</fullName>
    </submittedName>
</protein>
<dbReference type="KEGG" id="rcf:Poly24_10560"/>
<gene>
    <name evidence="1" type="ORF">Poly24_10560</name>
</gene>
<proteinExistence type="predicted"/>
<evidence type="ECO:0000313" key="1">
    <source>
        <dbReference type="EMBL" id="QDV67361.1"/>
    </source>
</evidence>
<accession>A0A518JPB4</accession>
<dbReference type="RefSeq" id="WP_145091398.1">
    <property type="nucleotide sequence ID" value="NZ_CP036348.1"/>
</dbReference>
<name>A0A518JPB4_9BACT</name>
<keyword evidence="2" id="KW-1185">Reference proteome</keyword>
<dbReference type="Proteomes" id="UP000315082">
    <property type="component" value="Chromosome"/>
</dbReference>